<dbReference type="Gene3D" id="1.10.287.470">
    <property type="entry name" value="Helix hairpin bin"/>
    <property type="match status" value="1"/>
</dbReference>
<dbReference type="InterPro" id="IPR006143">
    <property type="entry name" value="RND_pump_MFP"/>
</dbReference>
<feature type="domain" description="Multidrug resistance protein MdtA-like beta-barrel" evidence="4">
    <location>
        <begin position="219"/>
        <end position="299"/>
    </location>
</feature>
<dbReference type="Pfam" id="PF25967">
    <property type="entry name" value="RND-MFP_C"/>
    <property type="match status" value="1"/>
</dbReference>
<dbReference type="SUPFAM" id="SSF111369">
    <property type="entry name" value="HlyD-like secretion proteins"/>
    <property type="match status" value="1"/>
</dbReference>
<dbReference type="Gene3D" id="2.40.50.100">
    <property type="match status" value="1"/>
</dbReference>
<reference evidence="6 7" key="1">
    <citation type="submission" date="2020-06" db="EMBL/GenBank/DDBJ databases">
        <title>Description of novel acetic acid bacteria.</title>
        <authorList>
            <person name="Sombolestani A."/>
        </authorList>
    </citation>
    <scope>NUCLEOTIDE SEQUENCE [LARGE SCALE GENOMIC DNA]</scope>
    <source>
        <strain evidence="6 7">LMG 31431</strain>
    </source>
</reference>
<dbReference type="InterPro" id="IPR058625">
    <property type="entry name" value="MdtA-like_BSH"/>
</dbReference>
<evidence type="ECO:0000256" key="2">
    <source>
        <dbReference type="ARBA" id="ARBA00009477"/>
    </source>
</evidence>
<gene>
    <name evidence="6" type="ORF">HUK84_06300</name>
</gene>
<dbReference type="Gene3D" id="2.40.420.20">
    <property type="match status" value="1"/>
</dbReference>
<dbReference type="PANTHER" id="PTHR30158">
    <property type="entry name" value="ACRA/E-RELATED COMPONENT OF DRUG EFFLUX TRANSPORTER"/>
    <property type="match status" value="1"/>
</dbReference>
<dbReference type="GO" id="GO:0030313">
    <property type="term" value="C:cell envelope"/>
    <property type="evidence" value="ECO:0007669"/>
    <property type="project" value="UniProtKB-SubCell"/>
</dbReference>
<dbReference type="GO" id="GO:0022857">
    <property type="term" value="F:transmembrane transporter activity"/>
    <property type="evidence" value="ECO:0007669"/>
    <property type="project" value="InterPro"/>
</dbReference>
<dbReference type="PROSITE" id="PS51257">
    <property type="entry name" value="PROKAR_LIPOPROTEIN"/>
    <property type="match status" value="1"/>
</dbReference>
<sequence length="381" mass="41309">MMVIKRREEDTSFWPARSRLLMGLVLMLPVLAGCKARNTYHKPPPPEVDVARPLKQDVTTYLYATGQMTATRSVNLVARVQGFLQAIDYRDGAFVHKGDLLFLIEPAPYAAQAQQSRANLASALARAAFGVKQFDRYQALARFDSGSVQQAQQTRADRDSADASVLQAQAALQQADITYGYTHVTAPFDGFVSAHLVSVGQLVGSGQATELAQISALDPIWVNFNVSEQDGARLLARPGEKWKLQVEGPDESDYPHDGRVDYIAPTVDPATGTLALRGVLDNGDLTLRPGNFVRIRVMTGIRHNALLVPAECIGNDQGGRTVFVLTAENKVALRPVALGPLVGRLQAIEHGVAAEDRVIVNGVESIRTGEVAVPHEVQVTQ</sequence>
<dbReference type="NCBIfam" id="TIGR01730">
    <property type="entry name" value="RND_mfp"/>
    <property type="match status" value="1"/>
</dbReference>
<evidence type="ECO:0000313" key="6">
    <source>
        <dbReference type="EMBL" id="NVN10759.1"/>
    </source>
</evidence>
<accession>A0A7Y7IUV7</accession>
<dbReference type="Pfam" id="PF25917">
    <property type="entry name" value="BSH_RND"/>
    <property type="match status" value="1"/>
</dbReference>
<feature type="domain" description="Multidrug resistance protein MdtA-like C-terminal permuted SH3" evidence="5">
    <location>
        <begin position="304"/>
        <end position="363"/>
    </location>
</feature>
<dbReference type="Pfam" id="PF25944">
    <property type="entry name" value="Beta-barrel_RND"/>
    <property type="match status" value="1"/>
</dbReference>
<dbReference type="AlphaFoldDB" id="A0A7Y7IUV7"/>
<feature type="domain" description="Multidrug resistance protein MdtA-like barrel-sandwich hybrid" evidence="3">
    <location>
        <begin position="72"/>
        <end position="213"/>
    </location>
</feature>
<proteinExistence type="inferred from homology"/>
<organism evidence="6 7">
    <name type="scientific">Nguyenibacter vanlangensis</name>
    <dbReference type="NCBI Taxonomy" id="1216886"/>
    <lineage>
        <taxon>Bacteria</taxon>
        <taxon>Pseudomonadati</taxon>
        <taxon>Pseudomonadota</taxon>
        <taxon>Alphaproteobacteria</taxon>
        <taxon>Acetobacterales</taxon>
        <taxon>Acetobacteraceae</taxon>
        <taxon>Nguyenibacter</taxon>
    </lineage>
</organism>
<dbReference type="GO" id="GO:0046677">
    <property type="term" value="P:response to antibiotic"/>
    <property type="evidence" value="ECO:0007669"/>
    <property type="project" value="TreeGrafter"/>
</dbReference>
<dbReference type="RefSeq" id="WP_176639520.1">
    <property type="nucleotide sequence ID" value="NZ_JABXXP010000072.1"/>
</dbReference>
<dbReference type="GO" id="GO:0005886">
    <property type="term" value="C:plasma membrane"/>
    <property type="evidence" value="ECO:0007669"/>
    <property type="project" value="TreeGrafter"/>
</dbReference>
<evidence type="ECO:0000259" key="4">
    <source>
        <dbReference type="Pfam" id="PF25944"/>
    </source>
</evidence>
<dbReference type="Gene3D" id="2.40.30.170">
    <property type="match status" value="1"/>
</dbReference>
<dbReference type="EMBL" id="JABXXP010000072">
    <property type="protein sequence ID" value="NVN10759.1"/>
    <property type="molecule type" value="Genomic_DNA"/>
</dbReference>
<name>A0A7Y7IUV7_9PROT</name>
<dbReference type="InterPro" id="IPR058627">
    <property type="entry name" value="MdtA-like_C"/>
</dbReference>
<evidence type="ECO:0000259" key="5">
    <source>
        <dbReference type="Pfam" id="PF25967"/>
    </source>
</evidence>
<evidence type="ECO:0000259" key="3">
    <source>
        <dbReference type="Pfam" id="PF25917"/>
    </source>
</evidence>
<comment type="subcellular location">
    <subcellularLocation>
        <location evidence="1">Cell envelope</location>
    </subcellularLocation>
</comment>
<evidence type="ECO:0000256" key="1">
    <source>
        <dbReference type="ARBA" id="ARBA00004196"/>
    </source>
</evidence>
<dbReference type="InterPro" id="IPR058626">
    <property type="entry name" value="MdtA-like_b-barrel"/>
</dbReference>
<evidence type="ECO:0000313" key="7">
    <source>
        <dbReference type="Proteomes" id="UP000534870"/>
    </source>
</evidence>
<comment type="similarity">
    <text evidence="2">Belongs to the membrane fusion protein (MFP) (TC 8.A.1) family.</text>
</comment>
<dbReference type="PANTHER" id="PTHR30158:SF24">
    <property type="entry name" value="HLYD FAMILY SECRETION PROTEIN"/>
    <property type="match status" value="1"/>
</dbReference>
<comment type="caution">
    <text evidence="6">The sequence shown here is derived from an EMBL/GenBank/DDBJ whole genome shotgun (WGS) entry which is preliminary data.</text>
</comment>
<protein>
    <submittedName>
        <fullName evidence="6">Efflux RND transporter periplasmic adaptor subunit</fullName>
    </submittedName>
</protein>
<dbReference type="Proteomes" id="UP000534870">
    <property type="component" value="Unassembled WGS sequence"/>
</dbReference>